<proteinExistence type="predicted"/>
<keyword evidence="1" id="KW-0175">Coiled coil</keyword>
<dbReference type="Proteomes" id="UP001497525">
    <property type="component" value="Unassembled WGS sequence"/>
</dbReference>
<dbReference type="AlphaFoldDB" id="A0AAV2T0W3"/>
<dbReference type="InterPro" id="IPR036919">
    <property type="entry name" value="Ribo_uL30_ferredoxin-like_sf"/>
</dbReference>
<organism evidence="2 3">
    <name type="scientific">Calicophoron daubneyi</name>
    <name type="common">Rumen fluke</name>
    <name type="synonym">Paramphistomum daubneyi</name>
    <dbReference type="NCBI Taxonomy" id="300641"/>
    <lineage>
        <taxon>Eukaryota</taxon>
        <taxon>Metazoa</taxon>
        <taxon>Spiralia</taxon>
        <taxon>Lophotrochozoa</taxon>
        <taxon>Platyhelminthes</taxon>
        <taxon>Trematoda</taxon>
        <taxon>Digenea</taxon>
        <taxon>Plagiorchiida</taxon>
        <taxon>Pronocephalata</taxon>
        <taxon>Paramphistomoidea</taxon>
        <taxon>Paramphistomidae</taxon>
        <taxon>Calicophoron</taxon>
    </lineage>
</organism>
<dbReference type="Gene3D" id="3.30.1390.20">
    <property type="entry name" value="Ribosomal protein L30, ferredoxin-like fold domain"/>
    <property type="match status" value="1"/>
</dbReference>
<reference evidence="2" key="1">
    <citation type="submission" date="2024-06" db="EMBL/GenBank/DDBJ databases">
        <authorList>
            <person name="Liu X."/>
            <person name="Lenzi L."/>
            <person name="Haldenby T S."/>
            <person name="Uol C."/>
        </authorList>
    </citation>
    <scope>NUCLEOTIDE SEQUENCE</scope>
</reference>
<dbReference type="GO" id="GO:0000463">
    <property type="term" value="P:maturation of LSU-rRNA from tricistronic rRNA transcript (SSU-rRNA, 5.8S rRNA, LSU-rRNA)"/>
    <property type="evidence" value="ECO:0007669"/>
    <property type="project" value="TreeGrafter"/>
</dbReference>
<comment type="caution">
    <text evidence="2">The sequence shown here is derived from an EMBL/GenBank/DDBJ whole genome shotgun (WGS) entry which is preliminary data.</text>
</comment>
<evidence type="ECO:0000256" key="1">
    <source>
        <dbReference type="SAM" id="Coils"/>
    </source>
</evidence>
<dbReference type="EMBL" id="CAXLJL010000079">
    <property type="protein sequence ID" value="CAL5131078.1"/>
    <property type="molecule type" value="Genomic_DNA"/>
</dbReference>
<dbReference type="GO" id="GO:0022625">
    <property type="term" value="C:cytosolic large ribosomal subunit"/>
    <property type="evidence" value="ECO:0007669"/>
    <property type="project" value="TreeGrafter"/>
</dbReference>
<dbReference type="CDD" id="cd01657">
    <property type="entry name" value="Ribosomal_L7_archeal_euk"/>
    <property type="match status" value="1"/>
</dbReference>
<dbReference type="GO" id="GO:0003723">
    <property type="term" value="F:RNA binding"/>
    <property type="evidence" value="ECO:0007669"/>
    <property type="project" value="TreeGrafter"/>
</dbReference>
<dbReference type="SUPFAM" id="SSF55129">
    <property type="entry name" value="Ribosomal protein L30p/L7e"/>
    <property type="match status" value="1"/>
</dbReference>
<accession>A0AAV2T0W3</accession>
<evidence type="ECO:0000313" key="3">
    <source>
        <dbReference type="Proteomes" id="UP001497525"/>
    </source>
</evidence>
<dbReference type="InterPro" id="IPR039699">
    <property type="entry name" value="Ribosomal_uL30"/>
</dbReference>
<dbReference type="PANTHER" id="PTHR11524">
    <property type="entry name" value="60S RIBOSOMAL PROTEIN L7"/>
    <property type="match status" value="1"/>
</dbReference>
<gene>
    <name evidence="2" type="ORF">CDAUBV1_LOCUS3262</name>
</gene>
<name>A0AAV2T0W3_CALDB</name>
<dbReference type="GO" id="GO:0003735">
    <property type="term" value="F:structural constituent of ribosome"/>
    <property type="evidence" value="ECO:0007669"/>
    <property type="project" value="TreeGrafter"/>
</dbReference>
<evidence type="ECO:0008006" key="4">
    <source>
        <dbReference type="Google" id="ProtNLM"/>
    </source>
</evidence>
<protein>
    <recommendedName>
        <fullName evidence="4">60S ribosomal protein L7</fullName>
    </recommendedName>
</protein>
<sequence length="250" mass="29343">MEETPKLKTVPVAYLKRRKRANKDIVKQQRERSEQLRKRAKTFRSQIRRPAYFIASARKRFRDELRLERSAKLRKLSQTVLEDDDKPRLGLVIRLKREEEELSDTCLTVFRVLRLDTYNQAVFVKINKPMIQFLSLVQPYVAWGYPSLQTVRELIAKRGRTMLGQKKHSIDNKLIEQKLGTYGILCLEDIIHELVTVGPHLRSVLGFLLPFKLMPPGQSWLSGSKRCHSRADKLTGMREESINEMIRRMI</sequence>
<dbReference type="InterPro" id="IPR035808">
    <property type="entry name" value="Ribosomal_uL30_euk_arc"/>
</dbReference>
<feature type="coiled-coil region" evidence="1">
    <location>
        <begin position="18"/>
        <end position="46"/>
    </location>
</feature>
<evidence type="ECO:0000313" key="2">
    <source>
        <dbReference type="EMBL" id="CAL5131078.1"/>
    </source>
</evidence>
<dbReference type="PANTHER" id="PTHR11524:SF58">
    <property type="entry name" value="IP16805P"/>
    <property type="match status" value="1"/>
</dbReference>
<dbReference type="Gene3D" id="1.10.15.30">
    <property type="match status" value="1"/>
</dbReference>